<proteinExistence type="predicted"/>
<accession>A0A1J4TTW4</accession>
<sequence>MKSIRHLLKERSPLPEESRETVRIVPLRLNSKDALDFILPTRDQISQAIISTSEDRRTARPILINNVLLNDICPLDGLFFTSTVFMSKSEDSRQKNQMVFPGGEVKMDNGHYKYPEDGVMHLAEQLHLYGIHPGQLKPIGERNYSIETDMNGVGRKKRKVLLSNHEAFFTAEIPPFLDCRPYDPARHIGGIFDLPPDSLEILLREHRISDSDGQPLQLLDSLSVGGDTSARRKLQAKVTTDGREQGICEETLRAAYAFELQTAVEVVEKMLEGTKHHKKAQYLEGWTVLPIPKSPTDIAAMNTESLKIHITTVGAFLQDFEKDYQKFIDNPAEVMDPQAVDQYRQALGEGQSIHRLRSRVQLVSELSLAIQRVNLNHTLRFVKDSGPQKPYLVLQALLKLDEDVITAEFNKLEAECPEVANLYKVACQVFDIDMEKKEWLEKLKDRLTAFRQMKIDRKNGILSLDDNLWYERAVNAFRRRFAHAFGIYEYDLEEISRSINDFFHNYLVKPLSSITDPQTIRGLRPDIQTVGTTELDEVFIRFILGQSQYNDPTPLSTEDRWVAGQRLLLHNSMNEIRKLRDRQIFPNYHTYPFRDTFEIMVKGDLQERESVTIAGDCLYKYELRDDLNVSEVQVALSRRGGDVVRFDTSKYPVGIFSDPHDKSDASLLRKHLERGIPIRDLVEAMKTPDTRALAKKRIRDFFGRMLVVDAEDFKRRFRYDYANSHPFISGSALDETVNQVAAVWTLAAISNIIRYFAEESLRAGFTYTVSKIKDSRTARGIIQSALTNSGTTFEDIGIWGSGASEIDPQWTWVKYVHSLSRDRYGEEFCEEEVQLFPTVLDAEKKKLADSSYASRRIVSTEIGEWGKFPFLFVIAGLQRAIEELLMTQYSN</sequence>
<reference evidence="1 2" key="1">
    <citation type="journal article" date="2016" name="Environ. Microbiol.">
        <title>Genomic resolution of a cold subsurface aquifer community provides metabolic insights for novel microbes adapted to high CO concentrations.</title>
        <authorList>
            <person name="Probst A.J."/>
            <person name="Castelle C.J."/>
            <person name="Singh A."/>
            <person name="Brown C.T."/>
            <person name="Anantharaman K."/>
            <person name="Sharon I."/>
            <person name="Hug L.A."/>
            <person name="Burstein D."/>
            <person name="Emerson J.B."/>
            <person name="Thomas B.C."/>
            <person name="Banfield J.F."/>
        </authorList>
    </citation>
    <scope>NUCLEOTIDE SEQUENCE [LARGE SCALE GENOMIC DNA]</scope>
    <source>
        <strain evidence="1">CG1_02_37_22</strain>
    </source>
</reference>
<protein>
    <submittedName>
        <fullName evidence="1">Uncharacterized protein</fullName>
    </submittedName>
</protein>
<dbReference type="AlphaFoldDB" id="A0A1J4TTW4"/>
<organism evidence="1 2">
    <name type="scientific">Candidatus Gottesmanbacteria bacterium CG1_02_37_22</name>
    <dbReference type="NCBI Taxonomy" id="1805209"/>
    <lineage>
        <taxon>Bacteria</taxon>
        <taxon>Candidatus Gottesmaniibacteriota</taxon>
    </lineage>
</organism>
<evidence type="ECO:0000313" key="1">
    <source>
        <dbReference type="EMBL" id="OIO14649.1"/>
    </source>
</evidence>
<gene>
    <name evidence="1" type="ORF">AUJ73_01950</name>
</gene>
<comment type="caution">
    <text evidence="1">The sequence shown here is derived from an EMBL/GenBank/DDBJ whole genome shotgun (WGS) entry which is preliminary data.</text>
</comment>
<name>A0A1J4TTW4_9BACT</name>
<evidence type="ECO:0000313" key="2">
    <source>
        <dbReference type="Proteomes" id="UP000183120"/>
    </source>
</evidence>
<dbReference type="EMBL" id="MNUY01000029">
    <property type="protein sequence ID" value="OIO14649.1"/>
    <property type="molecule type" value="Genomic_DNA"/>
</dbReference>
<dbReference type="Proteomes" id="UP000183120">
    <property type="component" value="Unassembled WGS sequence"/>
</dbReference>